<dbReference type="EMBL" id="JACRWD010000002">
    <property type="protein sequence ID" value="MBC6003752.1"/>
    <property type="molecule type" value="Genomic_DNA"/>
</dbReference>
<reference evidence="2 3" key="1">
    <citation type="submission" date="2020-08" db="EMBL/GenBank/DDBJ databases">
        <authorList>
            <person name="Liu C."/>
            <person name="Sun Q."/>
        </authorList>
    </citation>
    <scope>NUCLEOTIDE SEQUENCE [LARGE SCALE GENOMIC DNA]</scope>
    <source>
        <strain evidence="2 3">NSJ-45</strain>
    </source>
</reference>
<organism evidence="2 3">
    <name type="scientific">Paeniclostridium hominis</name>
    <dbReference type="NCBI Taxonomy" id="2764329"/>
    <lineage>
        <taxon>Bacteria</taxon>
        <taxon>Bacillati</taxon>
        <taxon>Bacillota</taxon>
        <taxon>Clostridia</taxon>
        <taxon>Peptostreptococcales</taxon>
        <taxon>Peptostreptococcaceae</taxon>
        <taxon>Paeniclostridium</taxon>
    </lineage>
</organism>
<feature type="region of interest" description="Disordered" evidence="1">
    <location>
        <begin position="35"/>
        <end position="54"/>
    </location>
</feature>
<feature type="compositionally biased region" description="Basic and acidic residues" evidence="1">
    <location>
        <begin position="40"/>
        <end position="50"/>
    </location>
</feature>
<gene>
    <name evidence="2" type="ORF">H8891_08050</name>
</gene>
<evidence type="ECO:0008006" key="4">
    <source>
        <dbReference type="Google" id="ProtNLM"/>
    </source>
</evidence>
<evidence type="ECO:0000313" key="3">
    <source>
        <dbReference type="Proteomes" id="UP000611796"/>
    </source>
</evidence>
<evidence type="ECO:0000313" key="2">
    <source>
        <dbReference type="EMBL" id="MBC6003752.1"/>
    </source>
</evidence>
<accession>A0ABR7K431</accession>
<sequence>MKKFKQIFSLVFISIFLLTGCSRIEKNIENKVPSVNKTQGENKSDTDNKGNEVSNTNQSKLKILSKDANTNETIVTGSVSIDEKLSIEDKLNLVISEVSKVQFENAPIKCLKIKDNIAYIDISEDQNEKFWSNRFFQGSTGANITCYTLVESLLQREYKGEWVDGIYFTYGGEKHVEFDHLDTNFFGHIIKR</sequence>
<dbReference type="PROSITE" id="PS51257">
    <property type="entry name" value="PROKAR_LIPOPROTEIN"/>
    <property type="match status" value="1"/>
</dbReference>
<keyword evidence="3" id="KW-1185">Reference proteome</keyword>
<proteinExistence type="predicted"/>
<protein>
    <recommendedName>
        <fullName evidence="4">Lipoprotein</fullName>
    </recommendedName>
</protein>
<comment type="caution">
    <text evidence="2">The sequence shown here is derived from an EMBL/GenBank/DDBJ whole genome shotgun (WGS) entry which is preliminary data.</text>
</comment>
<dbReference type="Proteomes" id="UP000611796">
    <property type="component" value="Unassembled WGS sequence"/>
</dbReference>
<evidence type="ECO:0000256" key="1">
    <source>
        <dbReference type="SAM" id="MobiDB-lite"/>
    </source>
</evidence>
<dbReference type="RefSeq" id="WP_187006028.1">
    <property type="nucleotide sequence ID" value="NZ_JACRWD010000002.1"/>
</dbReference>
<name>A0ABR7K431_9FIRM</name>